<accession>A0A4V3JCI7</accession>
<name>A0A4V3JCI7_9LEPT</name>
<keyword evidence="2" id="KW-0472">Membrane</keyword>
<reference evidence="4" key="1">
    <citation type="journal article" date="2019" name="PLoS Negl. Trop. Dis.">
        <title>Revisiting the worldwide diversity of Leptospira species in the environment.</title>
        <authorList>
            <person name="Vincent A.T."/>
            <person name="Schiettekatte O."/>
            <person name="Bourhy P."/>
            <person name="Veyrier F.J."/>
            <person name="Picardeau M."/>
        </authorList>
    </citation>
    <scope>NUCLEOTIDE SEQUENCE [LARGE SCALE GENOMIC DNA]</scope>
    <source>
        <strain evidence="4">SSW15</strain>
    </source>
</reference>
<feature type="domain" description="Urease accessory protein UreH-like transmembrane" evidence="3">
    <location>
        <begin position="8"/>
        <end position="219"/>
    </location>
</feature>
<feature type="transmembrane region" description="Helical" evidence="2">
    <location>
        <begin position="85"/>
        <end position="105"/>
    </location>
</feature>
<keyword evidence="2" id="KW-1133">Transmembrane helix</keyword>
<dbReference type="RefSeq" id="WP_135769336.1">
    <property type="nucleotide sequence ID" value="NZ_RQET01000014.1"/>
</dbReference>
<evidence type="ECO:0000259" key="3">
    <source>
        <dbReference type="Pfam" id="PF13386"/>
    </source>
</evidence>
<evidence type="ECO:0000313" key="5">
    <source>
        <dbReference type="Proteomes" id="UP000298458"/>
    </source>
</evidence>
<feature type="transmembrane region" description="Helical" evidence="2">
    <location>
        <begin position="207"/>
        <end position="224"/>
    </location>
</feature>
<feature type="compositionally biased region" description="Basic and acidic residues" evidence="1">
    <location>
        <begin position="239"/>
        <end position="257"/>
    </location>
</feature>
<protein>
    <submittedName>
        <fullName evidence="4">Sulfite exporter TauE/SafE family protein</fullName>
    </submittedName>
</protein>
<dbReference type="Pfam" id="PF13386">
    <property type="entry name" value="DsbD_2"/>
    <property type="match status" value="1"/>
</dbReference>
<evidence type="ECO:0000256" key="1">
    <source>
        <dbReference type="SAM" id="MobiDB-lite"/>
    </source>
</evidence>
<gene>
    <name evidence="4" type="ORF">EHO60_16590</name>
</gene>
<dbReference type="PANTHER" id="PTHR42208">
    <property type="entry name" value="HEAVY METAL TRANSPORTER-RELATED"/>
    <property type="match status" value="1"/>
</dbReference>
<dbReference type="EMBL" id="RQET01000014">
    <property type="protein sequence ID" value="TGK06209.1"/>
    <property type="molecule type" value="Genomic_DNA"/>
</dbReference>
<dbReference type="Proteomes" id="UP000298458">
    <property type="component" value="Unassembled WGS sequence"/>
</dbReference>
<dbReference type="PANTHER" id="PTHR42208:SF1">
    <property type="entry name" value="HEAVY METAL TRANSPORTER"/>
    <property type="match status" value="1"/>
</dbReference>
<dbReference type="OrthoDB" id="9800141at2"/>
<keyword evidence="5" id="KW-1185">Reference proteome</keyword>
<feature type="transmembrane region" description="Helical" evidence="2">
    <location>
        <begin position="140"/>
        <end position="165"/>
    </location>
</feature>
<keyword evidence="2" id="KW-0812">Transmembrane</keyword>
<dbReference type="AlphaFoldDB" id="A0A4V3JCI7"/>
<feature type="transmembrane region" description="Helical" evidence="2">
    <location>
        <begin position="171"/>
        <end position="195"/>
    </location>
</feature>
<evidence type="ECO:0000256" key="2">
    <source>
        <dbReference type="SAM" id="Phobius"/>
    </source>
</evidence>
<evidence type="ECO:0000313" key="4">
    <source>
        <dbReference type="EMBL" id="TGK06209.1"/>
    </source>
</evidence>
<proteinExistence type="predicted"/>
<dbReference type="InterPro" id="IPR039447">
    <property type="entry name" value="UreH-like_TM_dom"/>
</dbReference>
<organism evidence="4 5">
    <name type="scientific">Leptospira fletcheri</name>
    <dbReference type="NCBI Taxonomy" id="2484981"/>
    <lineage>
        <taxon>Bacteria</taxon>
        <taxon>Pseudomonadati</taxon>
        <taxon>Spirochaetota</taxon>
        <taxon>Spirochaetia</taxon>
        <taxon>Leptospirales</taxon>
        <taxon>Leptospiraceae</taxon>
        <taxon>Leptospira</taxon>
    </lineage>
</organism>
<comment type="caution">
    <text evidence="4">The sequence shown here is derived from an EMBL/GenBank/DDBJ whole genome shotgun (WGS) entry which is preliminary data.</text>
</comment>
<feature type="region of interest" description="Disordered" evidence="1">
    <location>
        <begin position="237"/>
        <end position="257"/>
    </location>
</feature>
<sequence>MILPIFGAAFLQGLASSLHCVGMCGPFAGTLSVSSGGSGLRSNAFLQISYNLGRFGSYSLLGILLGAAGQGANFVSVELGWVREIAAWISGFFLLFFGLSLFFGGSRLSLRFSAKILEKVAKPILQSLRSGSEKPLRPPLLGFAFGFVTGLLPCGVLYPAFALAFATGSPWLGGGIMISFFLGTFPLLFLFGFGFRTLASKLGGNRARLAGIVVILIGIGWIFFRIGHDHSGHSAHIQNAHESHSSHSKGRDLPSLE</sequence>